<name>A0ABP3E179_9PSEU</name>
<gene>
    <name evidence="3" type="ORF">GCM10010492_51520</name>
</gene>
<feature type="coiled-coil region" evidence="1">
    <location>
        <begin position="52"/>
        <end position="86"/>
    </location>
</feature>
<comment type="caution">
    <text evidence="3">The sequence shown here is derived from an EMBL/GenBank/DDBJ whole genome shotgun (WGS) entry which is preliminary data.</text>
</comment>
<protein>
    <recommendedName>
        <fullName evidence="5">Cellulose-binding protein</fullName>
    </recommendedName>
</protein>
<keyword evidence="1" id="KW-0175">Coiled coil</keyword>
<dbReference type="EMBL" id="BAAABU010000013">
    <property type="protein sequence ID" value="GAA0245766.1"/>
    <property type="molecule type" value="Genomic_DNA"/>
</dbReference>
<proteinExistence type="predicted"/>
<evidence type="ECO:0000256" key="1">
    <source>
        <dbReference type="SAM" id="Coils"/>
    </source>
</evidence>
<evidence type="ECO:0000313" key="3">
    <source>
        <dbReference type="EMBL" id="GAA0245766.1"/>
    </source>
</evidence>
<dbReference type="RefSeq" id="WP_343936457.1">
    <property type="nucleotide sequence ID" value="NZ_BAAABU010000013.1"/>
</dbReference>
<evidence type="ECO:0000256" key="2">
    <source>
        <dbReference type="SAM" id="MobiDB-lite"/>
    </source>
</evidence>
<feature type="region of interest" description="Disordered" evidence="2">
    <location>
        <begin position="155"/>
        <end position="181"/>
    </location>
</feature>
<evidence type="ECO:0008006" key="5">
    <source>
        <dbReference type="Google" id="ProtNLM"/>
    </source>
</evidence>
<accession>A0ABP3E179</accession>
<organism evidence="3 4">
    <name type="scientific">Saccharothrix mutabilis subsp. mutabilis</name>
    <dbReference type="NCBI Taxonomy" id="66855"/>
    <lineage>
        <taxon>Bacteria</taxon>
        <taxon>Bacillati</taxon>
        <taxon>Actinomycetota</taxon>
        <taxon>Actinomycetes</taxon>
        <taxon>Pseudonocardiales</taxon>
        <taxon>Pseudonocardiaceae</taxon>
        <taxon>Saccharothrix</taxon>
    </lineage>
</organism>
<evidence type="ECO:0000313" key="4">
    <source>
        <dbReference type="Proteomes" id="UP001500416"/>
    </source>
</evidence>
<keyword evidence="4" id="KW-1185">Reference proteome</keyword>
<dbReference type="Proteomes" id="UP001500416">
    <property type="component" value="Unassembled WGS sequence"/>
</dbReference>
<reference evidence="4" key="1">
    <citation type="journal article" date="2019" name="Int. J. Syst. Evol. Microbiol.">
        <title>The Global Catalogue of Microorganisms (GCM) 10K type strain sequencing project: providing services to taxonomists for standard genome sequencing and annotation.</title>
        <authorList>
            <consortium name="The Broad Institute Genomics Platform"/>
            <consortium name="The Broad Institute Genome Sequencing Center for Infectious Disease"/>
            <person name="Wu L."/>
            <person name="Ma J."/>
        </authorList>
    </citation>
    <scope>NUCLEOTIDE SEQUENCE [LARGE SCALE GENOMIC DNA]</scope>
    <source>
        <strain evidence="4">JCM 3380</strain>
    </source>
</reference>
<sequence length="283" mass="32592">MEGLVDQVTDGREELVPLRTDFDAAWRGFDRRQVRHYVAAVEADLRLLAVDRDAAVARADDLARELERARAEIRELRDTLDRVCRTPVEPEALSERLRRMLELAHAEADEVTARARAAADQAWETTRRATERLRERHERLVADLDARRHEMETEHRDLLRRTRDQVDATTREAEQRRRDLDDQAARLRARVQADFEVAMAARRAEALREVADQRAAARAYAERLVREAEDRAHRLVAEARARADRLDERRAGIAESLAEAERLLTDLDPLLDPLPEEAELLAA</sequence>